<protein>
    <submittedName>
        <fullName evidence="1">Uncharacterized protein</fullName>
    </submittedName>
</protein>
<evidence type="ECO:0000313" key="2">
    <source>
        <dbReference type="Proteomes" id="UP000548423"/>
    </source>
</evidence>
<reference evidence="2" key="1">
    <citation type="submission" date="2020-07" db="EMBL/GenBank/DDBJ databases">
        <authorList>
            <person name="Partida-Martinez L."/>
            <person name="Huntemann M."/>
            <person name="Clum A."/>
            <person name="Wang J."/>
            <person name="Palaniappan K."/>
            <person name="Ritter S."/>
            <person name="Chen I.-M."/>
            <person name="Stamatis D."/>
            <person name="Reddy T."/>
            <person name="O'Malley R."/>
            <person name="Daum C."/>
            <person name="Shapiro N."/>
            <person name="Ivanova N."/>
            <person name="Kyrpides N."/>
            <person name="Woyke T."/>
        </authorList>
    </citation>
    <scope>NUCLEOTIDE SEQUENCE [LARGE SCALE GENOMIC DNA]</scope>
    <source>
        <strain evidence="2">AT2.8</strain>
    </source>
</reference>
<comment type="caution">
    <text evidence="1">The sequence shown here is derived from an EMBL/GenBank/DDBJ whole genome shotgun (WGS) entry which is preliminary data.</text>
</comment>
<accession>A0A852THK4</accession>
<dbReference type="Proteomes" id="UP000548423">
    <property type="component" value="Unassembled WGS sequence"/>
</dbReference>
<sequence>MDVIEYLQIRHERYTDQRPINEKPAGQYYNRLINLQKKIYNGKK</sequence>
<proteinExistence type="predicted"/>
<dbReference type="EMBL" id="JACCBX010000014">
    <property type="protein sequence ID" value="NYE08450.1"/>
    <property type="molecule type" value="Genomic_DNA"/>
</dbReference>
<reference evidence="2" key="2">
    <citation type="submission" date="2020-08" db="EMBL/GenBank/DDBJ databases">
        <title>The Agave Microbiome: Exploring the role of microbial communities in plant adaptations to desert environments.</title>
        <authorList>
            <person name="Partida-Martinez L.P."/>
        </authorList>
    </citation>
    <scope>NUCLEOTIDE SEQUENCE [LARGE SCALE GENOMIC DNA]</scope>
    <source>
        <strain evidence="2">AT2.8</strain>
    </source>
</reference>
<gene>
    <name evidence="1" type="ORF">F4694_005298</name>
</gene>
<name>A0A852THK4_9BACI</name>
<evidence type="ECO:0000313" key="1">
    <source>
        <dbReference type="EMBL" id="NYE08450.1"/>
    </source>
</evidence>
<dbReference type="AlphaFoldDB" id="A0A852THK4"/>
<organism evidence="1 2">
    <name type="scientific">Neobacillus niacini</name>
    <dbReference type="NCBI Taxonomy" id="86668"/>
    <lineage>
        <taxon>Bacteria</taxon>
        <taxon>Bacillati</taxon>
        <taxon>Bacillota</taxon>
        <taxon>Bacilli</taxon>
        <taxon>Bacillales</taxon>
        <taxon>Bacillaceae</taxon>
        <taxon>Neobacillus</taxon>
    </lineage>
</organism>